<gene>
    <name evidence="2" type="ORF">JOC95_003085</name>
</gene>
<dbReference type="InterPro" id="IPR013022">
    <property type="entry name" value="Xyl_isomerase-like_TIM-brl"/>
</dbReference>
<comment type="caution">
    <text evidence="2">The sequence shown here is derived from an EMBL/GenBank/DDBJ whole genome shotgun (WGS) entry which is preliminary data.</text>
</comment>
<organism evidence="2 3">
    <name type="scientific">Sutcliffiella tianshenii</name>
    <dbReference type="NCBI Taxonomy" id="1463404"/>
    <lineage>
        <taxon>Bacteria</taxon>
        <taxon>Bacillati</taxon>
        <taxon>Bacillota</taxon>
        <taxon>Bacilli</taxon>
        <taxon>Bacillales</taxon>
        <taxon>Bacillaceae</taxon>
        <taxon>Sutcliffiella</taxon>
    </lineage>
</organism>
<dbReference type="InterPro" id="IPR036237">
    <property type="entry name" value="Xyl_isomerase-like_sf"/>
</dbReference>
<dbReference type="EMBL" id="JAFBED010000006">
    <property type="protein sequence ID" value="MBM7621212.1"/>
    <property type="molecule type" value="Genomic_DNA"/>
</dbReference>
<accession>A0ABS2P3M0</accession>
<dbReference type="GO" id="GO:0016853">
    <property type="term" value="F:isomerase activity"/>
    <property type="evidence" value="ECO:0007669"/>
    <property type="project" value="UniProtKB-KW"/>
</dbReference>
<proteinExistence type="predicted"/>
<feature type="domain" description="Xylose isomerase-like TIM barrel" evidence="1">
    <location>
        <begin position="22"/>
        <end position="247"/>
    </location>
</feature>
<name>A0ABS2P3M0_9BACI</name>
<dbReference type="SUPFAM" id="SSF51658">
    <property type="entry name" value="Xylose isomerase-like"/>
    <property type="match status" value="1"/>
</dbReference>
<dbReference type="Gene3D" id="3.20.20.150">
    <property type="entry name" value="Divalent-metal-dependent TIM barrel enzymes"/>
    <property type="match status" value="1"/>
</dbReference>
<dbReference type="PANTHER" id="PTHR12110:SF41">
    <property type="entry name" value="INOSOSE DEHYDRATASE"/>
    <property type="match status" value="1"/>
</dbReference>
<reference evidence="2 3" key="1">
    <citation type="submission" date="2021-01" db="EMBL/GenBank/DDBJ databases">
        <title>Genomic Encyclopedia of Type Strains, Phase IV (KMG-IV): sequencing the most valuable type-strain genomes for metagenomic binning, comparative biology and taxonomic classification.</title>
        <authorList>
            <person name="Goeker M."/>
        </authorList>
    </citation>
    <scope>NUCLEOTIDE SEQUENCE [LARGE SCALE GENOMIC DNA]</scope>
    <source>
        <strain evidence="2 3">DSM 25879</strain>
    </source>
</reference>
<keyword evidence="3" id="KW-1185">Reference proteome</keyword>
<dbReference type="InterPro" id="IPR050312">
    <property type="entry name" value="IolE/XylAMocC-like"/>
</dbReference>
<dbReference type="RefSeq" id="WP_204417992.1">
    <property type="nucleotide sequence ID" value="NZ_JAFBED010000006.1"/>
</dbReference>
<protein>
    <submittedName>
        <fullName evidence="2">Sugar phosphate isomerase/epimerase</fullName>
    </submittedName>
</protein>
<evidence type="ECO:0000313" key="2">
    <source>
        <dbReference type="EMBL" id="MBM7621212.1"/>
    </source>
</evidence>
<keyword evidence="2" id="KW-0413">Isomerase</keyword>
<evidence type="ECO:0000259" key="1">
    <source>
        <dbReference type="Pfam" id="PF01261"/>
    </source>
</evidence>
<sequence>MKLGCINSAWFGSKVEYFEGIKRIKDIGFDTIDIFPVMDFKSYDIKKIKKICDENGLPIISMTSAYPELISLEAHVRRFAIDCYKKILDMGVFLDAKNLLVCFGEYIWEKNVIAPEVQWQYAVEAIQELSDYAEKCGMEIVVELEPFKYSLVNDIDTMERFLDDVNRKNCLANVDLGHMHVQDIDAKEIKRLKGRIGHVHISDNDGTVHNDWPTGKGNADLAGYLKVLDEVGYDGVVSCELEFAPNPDGIVEWVTEAYEETAKLMEKLNLREVSRDSVTS</sequence>
<evidence type="ECO:0000313" key="3">
    <source>
        <dbReference type="Proteomes" id="UP000737402"/>
    </source>
</evidence>
<dbReference type="Pfam" id="PF01261">
    <property type="entry name" value="AP_endonuc_2"/>
    <property type="match status" value="1"/>
</dbReference>
<dbReference type="Proteomes" id="UP000737402">
    <property type="component" value="Unassembled WGS sequence"/>
</dbReference>
<dbReference type="PANTHER" id="PTHR12110">
    <property type="entry name" value="HYDROXYPYRUVATE ISOMERASE"/>
    <property type="match status" value="1"/>
</dbReference>